<name>A0A923I7P6_9FIRM</name>
<comment type="caution">
    <text evidence="2">The sequence shown here is derived from an EMBL/GenBank/DDBJ whole genome shotgun (WGS) entry which is preliminary data.</text>
</comment>
<dbReference type="EMBL" id="JACONZ010000003">
    <property type="protein sequence ID" value="MBC5581815.1"/>
    <property type="molecule type" value="Genomic_DNA"/>
</dbReference>
<evidence type="ECO:0000313" key="3">
    <source>
        <dbReference type="Proteomes" id="UP000659630"/>
    </source>
</evidence>
<dbReference type="Proteomes" id="UP000659630">
    <property type="component" value="Unassembled WGS sequence"/>
</dbReference>
<feature type="domain" description="Carbohydrate kinase PfkB" evidence="1">
    <location>
        <begin position="23"/>
        <end position="327"/>
    </location>
</feature>
<dbReference type="PANTHER" id="PTHR46969">
    <property type="entry name" value="BIFUNCTIONAL PROTEIN HLDE"/>
    <property type="match status" value="1"/>
</dbReference>
<evidence type="ECO:0000313" key="2">
    <source>
        <dbReference type="EMBL" id="MBC5581815.1"/>
    </source>
</evidence>
<keyword evidence="2" id="KW-0808">Transferase</keyword>
<sequence>MLQQVLLTENRVQEIAQAIKKVKICVIGDVCLDLYWYADMKRSRLSRETPHFPLPVVRESYTPGGCGNVINNVHALGVAELLPVSVIGEDWRGFLLDRWFEDHGIDTARILKSARGLTPCYCKPVRMGISDVTYEDPRLDFENFEPIGPEEEARVLAALDGAAARADVIAVSDQYRCGVITPAVRARLSALAQKMPVIVDSREKATEYTGVIVKPNEVEAALAIGRDITGLTLTDEEYAQIGCALQKKNGRPVVVTLGGRGALWCGADGAVLAPTVPAKPPVDIVGAGDTFLSAFACAFAAGAPGAEALAFANLASGVTVKKIGTTGTATGEEILKKYRENYA</sequence>
<proteinExistence type="predicted"/>
<reference evidence="2" key="1">
    <citation type="submission" date="2020-08" db="EMBL/GenBank/DDBJ databases">
        <title>Genome public.</title>
        <authorList>
            <person name="Liu C."/>
            <person name="Sun Q."/>
        </authorList>
    </citation>
    <scope>NUCLEOTIDE SEQUENCE</scope>
    <source>
        <strain evidence="2">BX8</strain>
    </source>
</reference>
<accession>A0A923I7P6</accession>
<dbReference type="RefSeq" id="WP_186888177.1">
    <property type="nucleotide sequence ID" value="NZ_JACONZ010000003.1"/>
</dbReference>
<protein>
    <submittedName>
        <fullName evidence="2">Sugar kinase</fullName>
    </submittedName>
</protein>
<organism evidence="2 3">
    <name type="scientific">Anaerofilum hominis</name>
    <dbReference type="NCBI Taxonomy" id="2763016"/>
    <lineage>
        <taxon>Bacteria</taxon>
        <taxon>Bacillati</taxon>
        <taxon>Bacillota</taxon>
        <taxon>Clostridia</taxon>
        <taxon>Eubacteriales</taxon>
        <taxon>Oscillospiraceae</taxon>
        <taxon>Anaerofilum</taxon>
    </lineage>
</organism>
<keyword evidence="3" id="KW-1185">Reference proteome</keyword>
<dbReference type="Gene3D" id="3.40.1190.20">
    <property type="match status" value="1"/>
</dbReference>
<dbReference type="SUPFAM" id="SSF53613">
    <property type="entry name" value="Ribokinase-like"/>
    <property type="match status" value="1"/>
</dbReference>
<dbReference type="GO" id="GO:0005829">
    <property type="term" value="C:cytosol"/>
    <property type="evidence" value="ECO:0007669"/>
    <property type="project" value="TreeGrafter"/>
</dbReference>
<gene>
    <name evidence="2" type="ORF">H8S23_09875</name>
</gene>
<dbReference type="InterPro" id="IPR011611">
    <property type="entry name" value="PfkB_dom"/>
</dbReference>
<dbReference type="GO" id="GO:0033786">
    <property type="term" value="F:heptose-1-phosphate adenylyltransferase activity"/>
    <property type="evidence" value="ECO:0007669"/>
    <property type="project" value="TreeGrafter"/>
</dbReference>
<dbReference type="AlphaFoldDB" id="A0A923I7P6"/>
<dbReference type="PANTHER" id="PTHR46969:SF1">
    <property type="entry name" value="BIFUNCTIONAL PROTEIN HLDE"/>
    <property type="match status" value="1"/>
</dbReference>
<evidence type="ECO:0000259" key="1">
    <source>
        <dbReference type="Pfam" id="PF00294"/>
    </source>
</evidence>
<keyword evidence="2" id="KW-0418">Kinase</keyword>
<dbReference type="InterPro" id="IPR029056">
    <property type="entry name" value="Ribokinase-like"/>
</dbReference>
<dbReference type="GO" id="GO:0033785">
    <property type="term" value="F:heptose 7-phosphate kinase activity"/>
    <property type="evidence" value="ECO:0007669"/>
    <property type="project" value="TreeGrafter"/>
</dbReference>
<dbReference type="Pfam" id="PF00294">
    <property type="entry name" value="PfkB"/>
    <property type="match status" value="1"/>
</dbReference>